<evidence type="ECO:0000259" key="1">
    <source>
        <dbReference type="Pfam" id="PF20684"/>
    </source>
</evidence>
<dbReference type="Pfam" id="PF20684">
    <property type="entry name" value="Fung_rhodopsin"/>
    <property type="match status" value="1"/>
</dbReference>
<evidence type="ECO:0000313" key="3">
    <source>
        <dbReference type="Proteomes" id="UP001369815"/>
    </source>
</evidence>
<gene>
    <name evidence="2" type="ORF">Daesc_009912</name>
</gene>
<reference evidence="2 3" key="1">
    <citation type="journal article" date="2024" name="Front Chem Biol">
        <title>Unveiling the potential of Daldinia eschscholtzii MFLUCC 19-0629 through bioactivity and bioinformatics studies for enhanced sustainable agriculture production.</title>
        <authorList>
            <person name="Brooks S."/>
            <person name="Weaver J.A."/>
            <person name="Klomchit A."/>
            <person name="Alharthi S.A."/>
            <person name="Onlamun T."/>
            <person name="Nurani R."/>
            <person name="Vong T.K."/>
            <person name="Alberti F."/>
            <person name="Greco C."/>
        </authorList>
    </citation>
    <scope>NUCLEOTIDE SEQUENCE [LARGE SCALE GENOMIC DNA]</scope>
    <source>
        <strain evidence="2">MFLUCC 19-0629</strain>
    </source>
</reference>
<protein>
    <recommendedName>
        <fullName evidence="1">Rhodopsin domain-containing protein</fullName>
    </recommendedName>
</protein>
<keyword evidence="3" id="KW-1185">Reference proteome</keyword>
<feature type="domain" description="Rhodopsin" evidence="1">
    <location>
        <begin position="86"/>
        <end position="131"/>
    </location>
</feature>
<organism evidence="2 3">
    <name type="scientific">Daldinia eschscholtzii</name>
    <dbReference type="NCBI Taxonomy" id="292717"/>
    <lineage>
        <taxon>Eukaryota</taxon>
        <taxon>Fungi</taxon>
        <taxon>Dikarya</taxon>
        <taxon>Ascomycota</taxon>
        <taxon>Pezizomycotina</taxon>
        <taxon>Sordariomycetes</taxon>
        <taxon>Xylariomycetidae</taxon>
        <taxon>Xylariales</taxon>
        <taxon>Hypoxylaceae</taxon>
        <taxon>Daldinia</taxon>
    </lineage>
</organism>
<comment type="caution">
    <text evidence="2">The sequence shown here is derived from an EMBL/GenBank/DDBJ whole genome shotgun (WGS) entry which is preliminary data.</text>
</comment>
<dbReference type="EMBL" id="JBANMG010000010">
    <property type="protein sequence ID" value="KAK6948148.1"/>
    <property type="molecule type" value="Genomic_DNA"/>
</dbReference>
<dbReference type="InterPro" id="IPR049326">
    <property type="entry name" value="Rhodopsin_dom_fungi"/>
</dbReference>
<sequence length="133" mass="14553">MSFDSFDPNTTPIMMPPPGVIPNFKDPDSISYITRNVTYAFLPLMLAFGLDDATMIAELVVGLPKAGGEGWQAAQIRYGPFGLNLSVVRGVFGVISDFVILLIPMTQVIKLHLPLRKKITILGIFLTGLLYVL</sequence>
<dbReference type="Proteomes" id="UP001369815">
    <property type="component" value="Unassembled WGS sequence"/>
</dbReference>
<evidence type="ECO:0000313" key="2">
    <source>
        <dbReference type="EMBL" id="KAK6948148.1"/>
    </source>
</evidence>
<name>A0AAX6M6I5_9PEZI</name>
<dbReference type="AlphaFoldDB" id="A0AAX6M6I5"/>
<accession>A0AAX6M6I5</accession>
<proteinExistence type="predicted"/>